<reference evidence="1 2" key="1">
    <citation type="submission" date="2024-04" db="EMBL/GenBank/DDBJ databases">
        <authorList>
            <person name="Waldvogel A.-M."/>
            <person name="Schoenle A."/>
        </authorList>
    </citation>
    <scope>NUCLEOTIDE SEQUENCE [LARGE SCALE GENOMIC DNA]</scope>
</reference>
<accession>A0AAV2K8X2</accession>
<name>A0AAV2K8X2_KNICA</name>
<dbReference type="AlphaFoldDB" id="A0AAV2K8X2"/>
<dbReference type="Proteomes" id="UP001497482">
    <property type="component" value="Chromosome 17"/>
</dbReference>
<organism evidence="1 2">
    <name type="scientific">Knipowitschia caucasica</name>
    <name type="common">Caucasian dwarf goby</name>
    <name type="synonym">Pomatoschistus caucasicus</name>
    <dbReference type="NCBI Taxonomy" id="637954"/>
    <lineage>
        <taxon>Eukaryota</taxon>
        <taxon>Metazoa</taxon>
        <taxon>Chordata</taxon>
        <taxon>Craniata</taxon>
        <taxon>Vertebrata</taxon>
        <taxon>Euteleostomi</taxon>
        <taxon>Actinopterygii</taxon>
        <taxon>Neopterygii</taxon>
        <taxon>Teleostei</taxon>
        <taxon>Neoteleostei</taxon>
        <taxon>Acanthomorphata</taxon>
        <taxon>Gobiaria</taxon>
        <taxon>Gobiiformes</taxon>
        <taxon>Gobioidei</taxon>
        <taxon>Gobiidae</taxon>
        <taxon>Gobiinae</taxon>
        <taxon>Knipowitschia</taxon>
    </lineage>
</organism>
<sequence>MPALALTPTQVLPSTPCHGRRAWHSCSVALFMERGVPEKHWSSCCVNLPVKMILSESRRPGAPRGETGSENVSRVLRVWDGLVLMMYKQYPVRCGYTGCLKRASSDVV</sequence>
<proteinExistence type="predicted"/>
<dbReference type="EMBL" id="OZ035839">
    <property type="protein sequence ID" value="CAL1586378.1"/>
    <property type="molecule type" value="Genomic_DNA"/>
</dbReference>
<evidence type="ECO:0000313" key="2">
    <source>
        <dbReference type="Proteomes" id="UP001497482"/>
    </source>
</evidence>
<keyword evidence="2" id="KW-1185">Reference proteome</keyword>
<gene>
    <name evidence="1" type="ORF">KC01_LOCUS16451</name>
</gene>
<protein>
    <submittedName>
        <fullName evidence="1">Uncharacterized protein</fullName>
    </submittedName>
</protein>
<evidence type="ECO:0000313" key="1">
    <source>
        <dbReference type="EMBL" id="CAL1586378.1"/>
    </source>
</evidence>